<evidence type="ECO:0000259" key="15">
    <source>
        <dbReference type="SMART" id="SM01350"/>
    </source>
</evidence>
<dbReference type="FunFam" id="1.20.5.320:FF:000001">
    <property type="entry name" value="6-phosphogluconate dehydrogenase, decarboxylating"/>
    <property type="match status" value="1"/>
</dbReference>
<feature type="binding site" description="in other chain" evidence="13">
    <location>
        <begin position="187"/>
        <end position="188"/>
    </location>
    <ligand>
        <name>substrate</name>
        <note>ligand shared between dimeric partners</note>
    </ligand>
</feature>
<dbReference type="InterPro" id="IPR008927">
    <property type="entry name" value="6-PGluconate_DH-like_C_sf"/>
</dbReference>
<dbReference type="Gene3D" id="1.10.1040.10">
    <property type="entry name" value="N-(1-d-carboxylethyl)-l-norvaline Dehydrogenase, domain 2"/>
    <property type="match status" value="1"/>
</dbReference>
<dbReference type="PIRSF" id="PIRSF000109">
    <property type="entry name" value="6PGD"/>
    <property type="match status" value="1"/>
</dbReference>
<comment type="catalytic activity">
    <reaction evidence="10 11 14">
        <text>6-phospho-D-gluconate + NADP(+) = D-ribulose 5-phosphate + CO2 + NADPH</text>
        <dbReference type="Rhea" id="RHEA:10116"/>
        <dbReference type="ChEBI" id="CHEBI:16526"/>
        <dbReference type="ChEBI" id="CHEBI:57783"/>
        <dbReference type="ChEBI" id="CHEBI:58121"/>
        <dbReference type="ChEBI" id="CHEBI:58349"/>
        <dbReference type="ChEBI" id="CHEBI:58759"/>
        <dbReference type="EC" id="1.1.1.44"/>
    </reaction>
</comment>
<keyword evidence="9 11" id="KW-0570">Pentose shunt</keyword>
<feature type="binding site" description="in other chain" evidence="13">
    <location>
        <position position="104"/>
    </location>
    <ligand>
        <name>substrate</name>
        <note>ligand shared between dimeric partners</note>
    </ligand>
</feature>
<feature type="binding site" evidence="13">
    <location>
        <position position="453"/>
    </location>
    <ligand>
        <name>substrate</name>
        <note>ligand shared between dimeric partners</note>
    </ligand>
</feature>
<keyword evidence="11 14" id="KW-0521">NADP</keyword>
<dbReference type="SUPFAM" id="SSF48179">
    <property type="entry name" value="6-phosphogluconate dehydrogenase C-terminal domain-like"/>
    <property type="match status" value="1"/>
</dbReference>
<feature type="binding site" description="in other chain" evidence="13">
    <location>
        <begin position="130"/>
        <end position="132"/>
    </location>
    <ligand>
        <name>substrate</name>
        <note>ligand shared between dimeric partners</note>
    </ligand>
</feature>
<dbReference type="SUPFAM" id="SSF51735">
    <property type="entry name" value="NAD(P)-binding Rossmann-fold domains"/>
    <property type="match status" value="1"/>
</dbReference>
<dbReference type="PROSITE" id="PS00461">
    <property type="entry name" value="6PGD"/>
    <property type="match status" value="1"/>
</dbReference>
<evidence type="ECO:0000256" key="11">
    <source>
        <dbReference type="PIRNR" id="PIRNR000109"/>
    </source>
</evidence>
<dbReference type="FunFam" id="1.10.1040.10:FF:000002">
    <property type="entry name" value="6-phosphogluconate dehydrogenase, decarboxylating"/>
    <property type="match status" value="1"/>
</dbReference>
<dbReference type="GO" id="GO:0050661">
    <property type="term" value="F:NADP binding"/>
    <property type="evidence" value="ECO:0007669"/>
    <property type="project" value="InterPro"/>
</dbReference>
<feature type="active site" description="Proton acceptor" evidence="12">
    <location>
        <position position="184"/>
    </location>
</feature>
<dbReference type="NCBIfam" id="NF006765">
    <property type="entry name" value="PRK09287.1"/>
    <property type="match status" value="1"/>
</dbReference>
<feature type="binding site" description="in other chain" evidence="13">
    <location>
        <position position="262"/>
    </location>
    <ligand>
        <name>substrate</name>
        <note>ligand shared between dimeric partners</note>
    </ligand>
</feature>
<comment type="caution">
    <text evidence="16">The sequence shown here is derived from an EMBL/GenBank/DDBJ whole genome shotgun (WGS) entry which is preliminary data.</text>
</comment>
<dbReference type="EMBL" id="JADKGY010000022">
    <property type="protein sequence ID" value="MBK9983647.1"/>
    <property type="molecule type" value="Genomic_DNA"/>
</dbReference>
<comment type="pathway">
    <text evidence="2 11 14">Carbohydrate degradation; pentose phosphate pathway; D-ribulose 5-phosphate from D-glucose 6-phosphate (oxidative stage): step 3/3.</text>
</comment>
<evidence type="ECO:0000313" key="17">
    <source>
        <dbReference type="Proteomes" id="UP000808337"/>
    </source>
</evidence>
<feature type="binding site" description="in other chain" evidence="13">
    <location>
        <position position="289"/>
    </location>
    <ligand>
        <name>substrate</name>
        <note>ligand shared between dimeric partners</note>
    </ligand>
</feature>
<dbReference type="InterPro" id="IPR006115">
    <property type="entry name" value="6PGDH_NADP-bd"/>
</dbReference>
<evidence type="ECO:0000256" key="6">
    <source>
        <dbReference type="ARBA" id="ARBA00018193"/>
    </source>
</evidence>
<dbReference type="Gene3D" id="1.20.5.320">
    <property type="entry name" value="6-Phosphogluconate Dehydrogenase, domain 3"/>
    <property type="match status" value="1"/>
</dbReference>
<evidence type="ECO:0000256" key="2">
    <source>
        <dbReference type="ARBA" id="ARBA00004874"/>
    </source>
</evidence>
<evidence type="ECO:0000256" key="13">
    <source>
        <dbReference type="PIRSR" id="PIRSR000109-2"/>
    </source>
</evidence>
<evidence type="ECO:0000256" key="1">
    <source>
        <dbReference type="ARBA" id="ARBA00002526"/>
    </source>
</evidence>
<proteinExistence type="inferred from homology"/>
<comment type="subunit">
    <text evidence="4 11">Homodimer.</text>
</comment>
<dbReference type="GO" id="GO:0004616">
    <property type="term" value="F:phosphogluconate dehydrogenase (decarboxylating) activity"/>
    <property type="evidence" value="ECO:0007669"/>
    <property type="project" value="UniProtKB-EC"/>
</dbReference>
<dbReference type="PANTHER" id="PTHR11811">
    <property type="entry name" value="6-PHOSPHOGLUCONATE DEHYDROGENASE"/>
    <property type="match status" value="1"/>
</dbReference>
<dbReference type="PRINTS" id="PR00076">
    <property type="entry name" value="6PGDHDRGNASE"/>
</dbReference>
<sequence>MKDKTYDFGMIGIGTMGRNLVLNMSDHGYSVAAIDRNQEQVEVLKKENEGRNVFATTDPHEFINSLKTPRAIIMLVPAGKIVDAVIQEYLPLLSEGDLLMDWGNSHYTDTNARIEQLEKSKIHFMGVGISGGESGARHGPSIMPGGPKDIFDLVASMLDSIAAKVDNEPCTAWLGPGSAGHYVKMVHNGIEYGLMQLIAECYHILKELLGMDDDELHHVFTNWNQGKLHSFLLEITADIFIQQDEITGQRLIEKILDSAHQKGTGGWTSEDAMELQVPIPVIDIAVSMRNLSAYKKDRMLAGLKLKSPKEMLNGNKSEFISSLEEAFYFSMITTYAQGMALLQVASGTYQYNLNLETIARIWRGGCIIRASLLEDIRLAYSRKPDLSNILLDDNIAEKLQKSQEAIRKVIHAGIDAGIPLPAMMGSLAYFDSYRSSWLPASLIQAQRDYFGAHTYERNDREGTFHTIWNHKED</sequence>
<dbReference type="InterPro" id="IPR006183">
    <property type="entry name" value="Pgluconate_DH"/>
</dbReference>
<dbReference type="GO" id="GO:0006098">
    <property type="term" value="P:pentose-phosphate shunt"/>
    <property type="evidence" value="ECO:0007669"/>
    <property type="project" value="UniProtKB-KW"/>
</dbReference>
<keyword evidence="7 11" id="KW-0560">Oxidoreductase</keyword>
<organism evidence="16 17">
    <name type="scientific">Candidatus Opimibacter skivensis</name>
    <dbReference type="NCBI Taxonomy" id="2982028"/>
    <lineage>
        <taxon>Bacteria</taxon>
        <taxon>Pseudomonadati</taxon>
        <taxon>Bacteroidota</taxon>
        <taxon>Saprospiria</taxon>
        <taxon>Saprospirales</taxon>
        <taxon>Saprospiraceae</taxon>
        <taxon>Candidatus Opimibacter</taxon>
    </lineage>
</organism>
<evidence type="ECO:0000313" key="16">
    <source>
        <dbReference type="EMBL" id="MBK9983647.1"/>
    </source>
</evidence>
<dbReference type="Pfam" id="PF03446">
    <property type="entry name" value="NAD_binding_2"/>
    <property type="match status" value="1"/>
</dbReference>
<comment type="similarity">
    <text evidence="3 11 14">Belongs to the 6-phosphogluconate dehydrogenase family.</text>
</comment>
<dbReference type="GO" id="GO:0019521">
    <property type="term" value="P:D-gluconate metabolic process"/>
    <property type="evidence" value="ECO:0007669"/>
    <property type="project" value="UniProtKB-KW"/>
</dbReference>
<dbReference type="EC" id="1.1.1.44" evidence="5 11"/>
<dbReference type="Gene3D" id="3.40.50.720">
    <property type="entry name" value="NAD(P)-binding Rossmann-like Domain"/>
    <property type="match status" value="1"/>
</dbReference>
<dbReference type="InterPro" id="IPR006184">
    <property type="entry name" value="6PGdom_BS"/>
</dbReference>
<evidence type="ECO:0000256" key="3">
    <source>
        <dbReference type="ARBA" id="ARBA00008419"/>
    </source>
</evidence>
<gene>
    <name evidence="16" type="primary">gndA</name>
    <name evidence="16" type="ORF">IPP15_14915</name>
</gene>
<feature type="active site" description="Proton donor" evidence="12">
    <location>
        <position position="191"/>
    </location>
</feature>
<comment type="function">
    <text evidence="1 11">Catalyzes the oxidative decarboxylation of 6-phosphogluconate to ribulose 5-phosphate and CO(2), with concomitant reduction of NADP to NADPH.</text>
</comment>
<feature type="domain" description="6-phosphogluconate dehydrogenase C-terminal" evidence="15">
    <location>
        <begin position="180"/>
        <end position="469"/>
    </location>
</feature>
<dbReference type="InterPro" id="IPR006113">
    <property type="entry name" value="6PGDH_Gnd/GntZ"/>
</dbReference>
<evidence type="ECO:0000256" key="5">
    <source>
        <dbReference type="ARBA" id="ARBA00013011"/>
    </source>
</evidence>
<dbReference type="InterPro" id="IPR006114">
    <property type="entry name" value="6PGDH_C"/>
</dbReference>
<dbReference type="InterPro" id="IPR036291">
    <property type="entry name" value="NAD(P)-bd_dom_sf"/>
</dbReference>
<dbReference type="AlphaFoldDB" id="A0A9D7SXB7"/>
<dbReference type="Proteomes" id="UP000808337">
    <property type="component" value="Unassembled WGS sequence"/>
</dbReference>
<evidence type="ECO:0000256" key="10">
    <source>
        <dbReference type="ARBA" id="ARBA00048640"/>
    </source>
</evidence>
<dbReference type="InterPro" id="IPR013328">
    <property type="entry name" value="6PGD_dom2"/>
</dbReference>
<dbReference type="NCBIfam" id="TIGR00873">
    <property type="entry name" value="gnd"/>
    <property type="match status" value="1"/>
</dbReference>
<reference evidence="16 17" key="1">
    <citation type="submission" date="2020-10" db="EMBL/GenBank/DDBJ databases">
        <title>Connecting structure to function with the recovery of over 1000 high-quality activated sludge metagenome-assembled genomes encoding full-length rRNA genes using long-read sequencing.</title>
        <authorList>
            <person name="Singleton C.M."/>
            <person name="Petriglieri F."/>
            <person name="Kristensen J.M."/>
            <person name="Kirkegaard R.H."/>
            <person name="Michaelsen T.Y."/>
            <person name="Andersen M.H."/>
            <person name="Karst S.M."/>
            <person name="Dueholm M.S."/>
            <person name="Nielsen P.H."/>
            <person name="Albertsen M."/>
        </authorList>
    </citation>
    <scope>NUCLEOTIDE SEQUENCE [LARGE SCALE GENOMIC DNA]</scope>
    <source>
        <strain evidence="16">Ribe_18-Q3-R11-54_MAXAC.273</strain>
    </source>
</reference>
<evidence type="ECO:0000256" key="7">
    <source>
        <dbReference type="ARBA" id="ARBA00023002"/>
    </source>
</evidence>
<evidence type="ECO:0000256" key="12">
    <source>
        <dbReference type="PIRSR" id="PIRSR000109-1"/>
    </source>
</evidence>
<evidence type="ECO:0000256" key="14">
    <source>
        <dbReference type="RuleBase" id="RU000485"/>
    </source>
</evidence>
<evidence type="ECO:0000256" key="8">
    <source>
        <dbReference type="ARBA" id="ARBA00023064"/>
    </source>
</evidence>
<keyword evidence="8 14" id="KW-0311">Gluconate utilization</keyword>
<dbReference type="Pfam" id="PF00393">
    <property type="entry name" value="6PGD"/>
    <property type="match status" value="1"/>
</dbReference>
<dbReference type="SMART" id="SM01350">
    <property type="entry name" value="6PGD"/>
    <property type="match status" value="1"/>
</dbReference>
<name>A0A9D7SXB7_9BACT</name>
<feature type="binding site" evidence="13">
    <location>
        <position position="447"/>
    </location>
    <ligand>
        <name>substrate</name>
        <note>ligand shared between dimeric partners</note>
    </ligand>
</feature>
<evidence type="ECO:0000256" key="4">
    <source>
        <dbReference type="ARBA" id="ARBA00011738"/>
    </source>
</evidence>
<feature type="binding site" description="in other chain" evidence="13">
    <location>
        <position position="192"/>
    </location>
    <ligand>
        <name>substrate</name>
        <note>ligand shared between dimeric partners</note>
    </ligand>
</feature>
<evidence type="ECO:0000256" key="9">
    <source>
        <dbReference type="ARBA" id="ARBA00023126"/>
    </source>
</evidence>
<protein>
    <recommendedName>
        <fullName evidence="6 11">6-phosphogluconate dehydrogenase, decarboxylating</fullName>
        <ecNumber evidence="5 11">1.1.1.44</ecNumber>
    </recommendedName>
</protein>
<accession>A0A9D7SXB7</accession>